<dbReference type="SUPFAM" id="SSF55083">
    <property type="entry name" value="6-hydroxymethyl-7,8-dihydropterin pyrophosphokinase, HPPK"/>
    <property type="match status" value="1"/>
</dbReference>
<protein>
    <recommendedName>
        <fullName evidence="4">2-amino-4-hydroxy-6-hydroxymethyldihydropteridine pyrophosphokinase</fullName>
        <ecNumber evidence="3">2.7.6.3</ecNumber>
    </recommendedName>
    <alternativeName>
        <fullName evidence="11">6-hydroxymethyl-7,8-dihydropterin pyrophosphokinase</fullName>
    </alternativeName>
    <alternativeName>
        <fullName evidence="12">7,8-dihydro-6-hydroxymethylpterin-pyrophosphokinase</fullName>
    </alternativeName>
</protein>
<dbReference type="UniPathway" id="UPA00077">
    <property type="reaction ID" value="UER00155"/>
</dbReference>
<evidence type="ECO:0000256" key="5">
    <source>
        <dbReference type="ARBA" id="ARBA00022679"/>
    </source>
</evidence>
<evidence type="ECO:0000256" key="1">
    <source>
        <dbReference type="ARBA" id="ARBA00005051"/>
    </source>
</evidence>
<dbReference type="OrthoDB" id="9808041at2"/>
<dbReference type="Pfam" id="PF01288">
    <property type="entry name" value="HPPK"/>
    <property type="match status" value="1"/>
</dbReference>
<feature type="domain" description="7,8-dihydro-6-hydroxymethylpterin-pyrophosphokinase" evidence="13">
    <location>
        <begin position="64"/>
        <end position="194"/>
    </location>
</feature>
<dbReference type="NCBIfam" id="TIGR01498">
    <property type="entry name" value="folK"/>
    <property type="match status" value="1"/>
</dbReference>
<evidence type="ECO:0000256" key="10">
    <source>
        <dbReference type="ARBA" id="ARBA00029409"/>
    </source>
</evidence>
<dbReference type="GO" id="GO:0046656">
    <property type="term" value="P:folic acid biosynthetic process"/>
    <property type="evidence" value="ECO:0007669"/>
    <property type="project" value="UniProtKB-KW"/>
</dbReference>
<sequence length="225" mass="24280">MNCFDFTRIGNASGSGSSGGGVSDDGCRAGFNGDRPGGDGFSGVVAADSPSGFSPNRAAPTFVVLGLGSNRSFGLLSSAEILRDACAQLSGRISSLRRSSVYRTRAMYYTAQDDFYNMAVAGFFDGTPYELLDFIHQVEARFGRNRTAEFRNGPRPLDVDIELFGSVRLNEPDLQLPHPRLTERAFVLIPMLEILAESAESIDTEFYAACLRKLPDQGVRLSGGI</sequence>
<dbReference type="CDD" id="cd00483">
    <property type="entry name" value="HPPK"/>
    <property type="match status" value="1"/>
</dbReference>
<dbReference type="PANTHER" id="PTHR43071">
    <property type="entry name" value="2-AMINO-4-HYDROXY-6-HYDROXYMETHYLDIHYDROPTERIDINE PYROPHOSPHOKINASE"/>
    <property type="match status" value="1"/>
</dbReference>
<dbReference type="KEGG" id="tbe:Trebr_1725"/>
<evidence type="ECO:0000256" key="8">
    <source>
        <dbReference type="ARBA" id="ARBA00022840"/>
    </source>
</evidence>
<evidence type="ECO:0000256" key="2">
    <source>
        <dbReference type="ARBA" id="ARBA00005810"/>
    </source>
</evidence>
<dbReference type="EC" id="2.7.6.3" evidence="3"/>
<keyword evidence="6" id="KW-0547">Nucleotide-binding</keyword>
<accession>F4LQD8</accession>
<evidence type="ECO:0000256" key="7">
    <source>
        <dbReference type="ARBA" id="ARBA00022777"/>
    </source>
</evidence>
<keyword evidence="5" id="KW-0808">Transferase</keyword>
<dbReference type="eggNOG" id="COG0801">
    <property type="taxonomic scope" value="Bacteria"/>
</dbReference>
<evidence type="ECO:0000256" key="4">
    <source>
        <dbReference type="ARBA" id="ARBA00016218"/>
    </source>
</evidence>
<organism evidence="14 15">
    <name type="scientific">Treponema brennaborense (strain DSM 12168 / CIP 105900 / DD5/3)</name>
    <dbReference type="NCBI Taxonomy" id="906968"/>
    <lineage>
        <taxon>Bacteria</taxon>
        <taxon>Pseudomonadati</taxon>
        <taxon>Spirochaetota</taxon>
        <taxon>Spirochaetia</taxon>
        <taxon>Spirochaetales</taxon>
        <taxon>Treponemataceae</taxon>
        <taxon>Treponema</taxon>
    </lineage>
</organism>
<dbReference type="HOGENOM" id="CLU_097916_2_1_12"/>
<dbReference type="InterPro" id="IPR035907">
    <property type="entry name" value="Hppk_sf"/>
</dbReference>
<dbReference type="STRING" id="906968.Trebr_1725"/>
<keyword evidence="7" id="KW-0418">Kinase</keyword>
<dbReference type="InterPro" id="IPR000550">
    <property type="entry name" value="Hppk"/>
</dbReference>
<evidence type="ECO:0000256" key="12">
    <source>
        <dbReference type="ARBA" id="ARBA00033413"/>
    </source>
</evidence>
<comment type="similarity">
    <text evidence="2">Belongs to the HPPK family.</text>
</comment>
<dbReference type="GO" id="GO:0003848">
    <property type="term" value="F:2-amino-4-hydroxy-6-hydroxymethyldihydropteridine diphosphokinase activity"/>
    <property type="evidence" value="ECO:0007669"/>
    <property type="project" value="UniProtKB-EC"/>
</dbReference>
<comment type="pathway">
    <text evidence="1">Cofactor biosynthesis; tetrahydrofolate biosynthesis; 2-amino-4-hydroxy-6-hydroxymethyl-7,8-dihydropteridine diphosphate from 7,8-dihydroneopterin triphosphate: step 4/4.</text>
</comment>
<keyword evidence="9" id="KW-0289">Folate biosynthesis</keyword>
<evidence type="ECO:0000313" key="14">
    <source>
        <dbReference type="EMBL" id="AEE17147.1"/>
    </source>
</evidence>
<evidence type="ECO:0000256" key="11">
    <source>
        <dbReference type="ARBA" id="ARBA00029766"/>
    </source>
</evidence>
<dbReference type="EMBL" id="CP002696">
    <property type="protein sequence ID" value="AEE17147.1"/>
    <property type="molecule type" value="Genomic_DNA"/>
</dbReference>
<evidence type="ECO:0000256" key="9">
    <source>
        <dbReference type="ARBA" id="ARBA00022909"/>
    </source>
</evidence>
<keyword evidence="15" id="KW-1185">Reference proteome</keyword>
<dbReference type="GO" id="GO:0016301">
    <property type="term" value="F:kinase activity"/>
    <property type="evidence" value="ECO:0007669"/>
    <property type="project" value="UniProtKB-KW"/>
</dbReference>
<evidence type="ECO:0000259" key="13">
    <source>
        <dbReference type="Pfam" id="PF01288"/>
    </source>
</evidence>
<name>F4LQD8_TREBD</name>
<dbReference type="GO" id="GO:0046654">
    <property type="term" value="P:tetrahydrofolate biosynthetic process"/>
    <property type="evidence" value="ECO:0007669"/>
    <property type="project" value="UniProtKB-UniPathway"/>
</dbReference>
<reference evidence="15" key="1">
    <citation type="submission" date="2011-04" db="EMBL/GenBank/DDBJ databases">
        <title>The complete genome of Treponema brennaborense DSM 12168.</title>
        <authorList>
            <person name="Lucas S."/>
            <person name="Han J."/>
            <person name="Lapidus A."/>
            <person name="Bruce D."/>
            <person name="Goodwin L."/>
            <person name="Pitluck S."/>
            <person name="Peters L."/>
            <person name="Kyrpides N."/>
            <person name="Mavromatis K."/>
            <person name="Ivanova N."/>
            <person name="Mikhailova N."/>
            <person name="Pagani I."/>
            <person name="Teshima H."/>
            <person name="Detter J.C."/>
            <person name="Tapia R."/>
            <person name="Han C."/>
            <person name="Land M."/>
            <person name="Hauser L."/>
            <person name="Markowitz V."/>
            <person name="Cheng J.-F."/>
            <person name="Hugenholtz P."/>
            <person name="Woyke T."/>
            <person name="Wu D."/>
            <person name="Gronow S."/>
            <person name="Wellnitz S."/>
            <person name="Brambilla E."/>
            <person name="Klenk H.-P."/>
            <person name="Eisen J.A."/>
        </authorList>
    </citation>
    <scope>NUCLEOTIDE SEQUENCE [LARGE SCALE GENOMIC DNA]</scope>
    <source>
        <strain evidence="15">DSM 12168 / CIP 105900 / DD5/3</strain>
    </source>
</reference>
<dbReference type="Proteomes" id="UP000006546">
    <property type="component" value="Chromosome"/>
</dbReference>
<dbReference type="GO" id="GO:0005524">
    <property type="term" value="F:ATP binding"/>
    <property type="evidence" value="ECO:0007669"/>
    <property type="project" value="UniProtKB-KW"/>
</dbReference>
<evidence type="ECO:0000313" key="15">
    <source>
        <dbReference type="Proteomes" id="UP000006546"/>
    </source>
</evidence>
<dbReference type="PANTHER" id="PTHR43071:SF1">
    <property type="entry name" value="2-AMINO-4-HYDROXY-6-HYDROXYMETHYLDIHYDROPTERIDINE PYROPHOSPHOKINASE"/>
    <property type="match status" value="1"/>
</dbReference>
<keyword evidence="8" id="KW-0067">ATP-binding</keyword>
<gene>
    <name evidence="14" type="ordered locus">Trebr_1725</name>
</gene>
<evidence type="ECO:0000256" key="6">
    <source>
        <dbReference type="ARBA" id="ARBA00022741"/>
    </source>
</evidence>
<comment type="function">
    <text evidence="10">Catalyzes the transfer of pyrophosphate from adenosine triphosphate (ATP) to 6-hydroxymethyl-7,8-dihydropterin, an enzymatic step in folate biosynthesis pathway.</text>
</comment>
<evidence type="ECO:0000256" key="3">
    <source>
        <dbReference type="ARBA" id="ARBA00013253"/>
    </source>
</evidence>
<dbReference type="Gene3D" id="3.30.70.560">
    <property type="entry name" value="7,8-Dihydro-6-hydroxymethylpterin-pyrophosphokinase HPPK"/>
    <property type="match status" value="1"/>
</dbReference>
<dbReference type="RefSeq" id="WP_013758852.1">
    <property type="nucleotide sequence ID" value="NC_015500.1"/>
</dbReference>
<dbReference type="AlphaFoldDB" id="F4LQD8"/>
<proteinExistence type="inferred from homology"/>